<dbReference type="Proteomes" id="UP000075635">
    <property type="component" value="Unassembled WGS sequence"/>
</dbReference>
<dbReference type="InterPro" id="IPR011101">
    <property type="entry name" value="DUF5131"/>
</dbReference>
<dbReference type="Pfam" id="PF07505">
    <property type="entry name" value="DUF5131"/>
    <property type="match status" value="1"/>
</dbReference>
<sequence length="237" mass="24634">MDMADRLVVLDPIASLPPATVLSEALAMADRGACAVIPARSPAIVSCVQHVRIIPALVATTQAEVEAGLPAILAAPAACRALWLEPREAIDLGPDPAGACSDPRLLCPRCGGFGRVSHGVDVYGSPGHVQCDACRGSGGVDWVILRGGDAPVRPAWVTSIRDACCEAGTPFSLLGWGTHAQGSSVAPSRASAPHRSARRGGEDDPEDRPPSTRSEGAERWDTLLASETIDERPAIAR</sequence>
<proteinExistence type="predicted"/>
<evidence type="ECO:0000313" key="3">
    <source>
        <dbReference type="Proteomes" id="UP000075635"/>
    </source>
</evidence>
<evidence type="ECO:0000256" key="1">
    <source>
        <dbReference type="SAM" id="MobiDB-lite"/>
    </source>
</evidence>
<feature type="region of interest" description="Disordered" evidence="1">
    <location>
        <begin position="182"/>
        <end position="237"/>
    </location>
</feature>
<organism evidence="2 3">
    <name type="scientific">Sorangium cellulosum</name>
    <name type="common">Polyangium cellulosum</name>
    <dbReference type="NCBI Taxonomy" id="56"/>
    <lineage>
        <taxon>Bacteria</taxon>
        <taxon>Pseudomonadati</taxon>
        <taxon>Myxococcota</taxon>
        <taxon>Polyangia</taxon>
        <taxon>Polyangiales</taxon>
        <taxon>Polyangiaceae</taxon>
        <taxon>Sorangium</taxon>
    </lineage>
</organism>
<reference evidence="2 3" key="1">
    <citation type="submission" date="2014-02" db="EMBL/GenBank/DDBJ databases">
        <title>The small core and large imbalanced accessory genome model reveals a collaborative survival strategy of Sorangium cellulosum strains in nature.</title>
        <authorList>
            <person name="Han K."/>
            <person name="Peng R."/>
            <person name="Blom J."/>
            <person name="Li Y.-Z."/>
        </authorList>
    </citation>
    <scope>NUCLEOTIDE SEQUENCE [LARGE SCALE GENOMIC DNA]</scope>
    <source>
        <strain evidence="2 3">So0011-07</strain>
    </source>
</reference>
<feature type="compositionally biased region" description="Low complexity" evidence="1">
    <location>
        <begin position="183"/>
        <end position="194"/>
    </location>
</feature>
<comment type="caution">
    <text evidence="2">The sequence shown here is derived from an EMBL/GenBank/DDBJ whole genome shotgun (WGS) entry which is preliminary data.</text>
</comment>
<name>A0A150R0B7_SORCE</name>
<feature type="compositionally biased region" description="Basic and acidic residues" evidence="1">
    <location>
        <begin position="199"/>
        <end position="221"/>
    </location>
</feature>
<protein>
    <submittedName>
        <fullName evidence="2">Uncharacterized protein</fullName>
    </submittedName>
</protein>
<gene>
    <name evidence="2" type="ORF">BE17_21110</name>
</gene>
<evidence type="ECO:0000313" key="2">
    <source>
        <dbReference type="EMBL" id="KYF73622.1"/>
    </source>
</evidence>
<accession>A0A150R0B7</accession>
<dbReference type="EMBL" id="JEMB01003360">
    <property type="protein sequence ID" value="KYF73622.1"/>
    <property type="molecule type" value="Genomic_DNA"/>
</dbReference>
<dbReference type="AlphaFoldDB" id="A0A150R0B7"/>